<evidence type="ECO:0000256" key="1">
    <source>
        <dbReference type="ARBA" id="ARBA00000085"/>
    </source>
</evidence>
<comment type="caution">
    <text evidence="12">The sequence shown here is derived from an EMBL/GenBank/DDBJ whole genome shotgun (WGS) entry which is preliminary data.</text>
</comment>
<evidence type="ECO:0000256" key="2">
    <source>
        <dbReference type="ARBA" id="ARBA00012438"/>
    </source>
</evidence>
<keyword evidence="3" id="KW-0597">Phosphoprotein</keyword>
<dbReference type="SUPFAM" id="SSF55874">
    <property type="entry name" value="ATPase domain of HSP90 chaperone/DNA topoisomerase II/histidine kinase"/>
    <property type="match status" value="1"/>
</dbReference>
<evidence type="ECO:0000256" key="7">
    <source>
        <dbReference type="ARBA" id="ARBA00022840"/>
    </source>
</evidence>
<dbReference type="InterPro" id="IPR050482">
    <property type="entry name" value="Sensor_HK_TwoCompSys"/>
</dbReference>
<evidence type="ECO:0000259" key="10">
    <source>
        <dbReference type="Pfam" id="PF02518"/>
    </source>
</evidence>
<evidence type="ECO:0000313" key="13">
    <source>
        <dbReference type="Proteomes" id="UP001151002"/>
    </source>
</evidence>
<feature type="transmembrane region" description="Helical" evidence="9">
    <location>
        <begin position="69"/>
        <end position="87"/>
    </location>
</feature>
<reference evidence="12" key="1">
    <citation type="submission" date="2022-11" db="EMBL/GenBank/DDBJ databases">
        <authorList>
            <person name="Somphong A."/>
            <person name="Phongsopitanun W."/>
        </authorList>
    </citation>
    <scope>NUCLEOTIDE SEQUENCE</scope>
    <source>
        <strain evidence="12">Pm04-4</strain>
    </source>
</reference>
<dbReference type="Gene3D" id="3.30.565.10">
    <property type="entry name" value="Histidine kinase-like ATPase, C-terminal domain"/>
    <property type="match status" value="1"/>
</dbReference>
<evidence type="ECO:0000313" key="12">
    <source>
        <dbReference type="EMBL" id="MCY1140824.1"/>
    </source>
</evidence>
<keyword evidence="9" id="KW-0472">Membrane</keyword>
<dbReference type="PANTHER" id="PTHR24421">
    <property type="entry name" value="NITRATE/NITRITE SENSOR PROTEIN NARX-RELATED"/>
    <property type="match status" value="1"/>
</dbReference>
<evidence type="ECO:0000256" key="6">
    <source>
        <dbReference type="ARBA" id="ARBA00022777"/>
    </source>
</evidence>
<dbReference type="EMBL" id="JAPNTZ010000008">
    <property type="protein sequence ID" value="MCY1140824.1"/>
    <property type="molecule type" value="Genomic_DNA"/>
</dbReference>
<dbReference type="EC" id="2.7.13.3" evidence="2"/>
<keyword evidence="4" id="KW-0808">Transferase</keyword>
<feature type="domain" description="Signal transduction histidine kinase subgroup 3 dimerisation and phosphoacceptor" evidence="11">
    <location>
        <begin position="169"/>
        <end position="235"/>
    </location>
</feature>
<dbReference type="CDD" id="cd16917">
    <property type="entry name" value="HATPase_UhpB-NarQ-NarX-like"/>
    <property type="match status" value="1"/>
</dbReference>
<evidence type="ECO:0000256" key="5">
    <source>
        <dbReference type="ARBA" id="ARBA00022741"/>
    </source>
</evidence>
<gene>
    <name evidence="12" type="ORF">OWR29_22735</name>
</gene>
<dbReference type="Gene3D" id="1.20.5.1930">
    <property type="match status" value="1"/>
</dbReference>
<dbReference type="InterPro" id="IPR003594">
    <property type="entry name" value="HATPase_dom"/>
</dbReference>
<dbReference type="Pfam" id="PF02518">
    <property type="entry name" value="HATPase_c"/>
    <property type="match status" value="1"/>
</dbReference>
<organism evidence="12 13">
    <name type="scientific">Paractinoplanes pyxinae</name>
    <dbReference type="NCBI Taxonomy" id="2997416"/>
    <lineage>
        <taxon>Bacteria</taxon>
        <taxon>Bacillati</taxon>
        <taxon>Actinomycetota</taxon>
        <taxon>Actinomycetes</taxon>
        <taxon>Micromonosporales</taxon>
        <taxon>Micromonosporaceae</taxon>
        <taxon>Paractinoplanes</taxon>
    </lineage>
</organism>
<dbReference type="RefSeq" id="WP_267565153.1">
    <property type="nucleotide sequence ID" value="NZ_JAPNTZ010000008.1"/>
</dbReference>
<accession>A0ABT4B2U2</accession>
<dbReference type="Proteomes" id="UP001151002">
    <property type="component" value="Unassembled WGS sequence"/>
</dbReference>
<comment type="catalytic activity">
    <reaction evidence="1">
        <text>ATP + protein L-histidine = ADP + protein N-phospho-L-histidine.</text>
        <dbReference type="EC" id="2.7.13.3"/>
    </reaction>
</comment>
<feature type="transmembrane region" description="Helical" evidence="9">
    <location>
        <begin position="93"/>
        <end position="112"/>
    </location>
</feature>
<proteinExistence type="predicted"/>
<keyword evidence="6 12" id="KW-0418">Kinase</keyword>
<dbReference type="InterPro" id="IPR011712">
    <property type="entry name" value="Sig_transdc_His_kin_sub3_dim/P"/>
</dbReference>
<keyword evidence="9" id="KW-0812">Transmembrane</keyword>
<name>A0ABT4B2U2_9ACTN</name>
<evidence type="ECO:0000259" key="11">
    <source>
        <dbReference type="Pfam" id="PF07730"/>
    </source>
</evidence>
<keyword evidence="5" id="KW-0547">Nucleotide-binding</keyword>
<dbReference type="GO" id="GO:0016301">
    <property type="term" value="F:kinase activity"/>
    <property type="evidence" value="ECO:0007669"/>
    <property type="project" value="UniProtKB-KW"/>
</dbReference>
<dbReference type="Pfam" id="PF07730">
    <property type="entry name" value="HisKA_3"/>
    <property type="match status" value="1"/>
</dbReference>
<evidence type="ECO:0000256" key="3">
    <source>
        <dbReference type="ARBA" id="ARBA00022553"/>
    </source>
</evidence>
<protein>
    <recommendedName>
        <fullName evidence="2">histidine kinase</fullName>
        <ecNumber evidence="2">2.7.13.3</ecNumber>
    </recommendedName>
</protein>
<feature type="domain" description="Histidine kinase/HSP90-like ATPase" evidence="10">
    <location>
        <begin position="276"/>
        <end position="364"/>
    </location>
</feature>
<keyword evidence="7" id="KW-0067">ATP-binding</keyword>
<sequence length="367" mass="38682">MSATRSDLRDAAVAVGVAAILLFDGLSGPQRPATGYALLVIGGLALAVRGRYPVAVLVVCGLCAVGYRAAGFEVFAVAYLVAVYSAVRAGHRLTTVVISLVVLVGLPGAALLSGAEGAGAAVNQARGVLEFAWLIAAGAAGEALRQAERWADEAERTREEIALRRAGEERLHLARELHDSLTHQISVIKVHAEAVVHLAQRRGEQVPEALVAIRDAGREASRELRATLEALRDDDSAPPRGLAHVPDLVRQAQTVGLEATLTVEGRRLDLPAAVDRTAYRIVQESLTNVTRHAAAATASVRIGYQPDAVSIRVDDDGRAEPGLTPVPGIGLLGMRERVTALGGRLRAEARDEGGFTVHAVLPVERTP</sequence>
<feature type="transmembrane region" description="Helical" evidence="9">
    <location>
        <begin position="37"/>
        <end position="62"/>
    </location>
</feature>
<dbReference type="InterPro" id="IPR036890">
    <property type="entry name" value="HATPase_C_sf"/>
</dbReference>
<evidence type="ECO:0000256" key="9">
    <source>
        <dbReference type="SAM" id="Phobius"/>
    </source>
</evidence>
<evidence type="ECO:0000256" key="4">
    <source>
        <dbReference type="ARBA" id="ARBA00022679"/>
    </source>
</evidence>
<keyword evidence="13" id="KW-1185">Reference proteome</keyword>
<evidence type="ECO:0000256" key="8">
    <source>
        <dbReference type="ARBA" id="ARBA00023012"/>
    </source>
</evidence>
<dbReference type="PANTHER" id="PTHR24421:SF10">
    <property type="entry name" value="NITRATE_NITRITE SENSOR PROTEIN NARQ"/>
    <property type="match status" value="1"/>
</dbReference>
<keyword evidence="9" id="KW-1133">Transmembrane helix</keyword>
<keyword evidence="8" id="KW-0902">Two-component regulatory system</keyword>